<dbReference type="PANTHER" id="PTHR11559">
    <property type="entry name" value="CARBOXYLESTERASE"/>
    <property type="match status" value="1"/>
</dbReference>
<keyword evidence="5" id="KW-1185">Reference proteome</keyword>
<evidence type="ECO:0000313" key="4">
    <source>
        <dbReference type="EMBL" id="CAL4061455.1"/>
    </source>
</evidence>
<comment type="caution">
    <text evidence="4">The sequence shown here is derived from an EMBL/GenBank/DDBJ whole genome shotgun (WGS) entry which is preliminary data.</text>
</comment>
<dbReference type="InterPro" id="IPR050309">
    <property type="entry name" value="Type-B_Carboxylest/Lipase"/>
</dbReference>
<dbReference type="Pfam" id="PF00135">
    <property type="entry name" value="COesterase"/>
    <property type="match status" value="1"/>
</dbReference>
<dbReference type="InterPro" id="IPR029058">
    <property type="entry name" value="AB_hydrolase_fold"/>
</dbReference>
<reference evidence="4 5" key="1">
    <citation type="submission" date="2024-05" db="EMBL/GenBank/DDBJ databases">
        <authorList>
            <person name="Wallberg A."/>
        </authorList>
    </citation>
    <scope>NUCLEOTIDE SEQUENCE [LARGE SCALE GENOMIC DNA]</scope>
</reference>
<dbReference type="InterPro" id="IPR002018">
    <property type="entry name" value="CarbesteraseB"/>
</dbReference>
<sequence>QLIKITSQMNLTKALLLVSIFTTAFSGPTKDVEFRSLETRQGVINGSREHALNGREFYSFRGIPFAKSPTGERRFKNPEAATNWSGVRNGSWIAPECLQPDFNGFYNTTSDEDCLYLNVFTPLNEPPVAVMVYIHGGGYIIGGMRSYQPNALLTQNVLLVTIQYRLGFLGFLSTEDEVAPGNLGLKDQTQALRWVKNNIQDYGGDPNRVTIFGESSGGRAAHLQMLTPASRGLFSRVILQSGTAIVPGTTQISGFREQAEEFGQRFNCSLQGAESSESFNSTNLISCLQQLPASNFIKGFENQIKFGVRVDGDYLPASPEQLLKSGDYHKCDIIAGFTQHEGATSVMFADLQNKPEFITDPIYAYVGDMFNMEKDDPELGDLITQAVHYYTGSRSLNISQERYDQTVRLLTSLISLPHDQTIQMHARDTLYGRRVFAYELKHKGQYIFLQFLTTQYDDVYTDNWVHHGDDLMFLFTTDITNRTLMRPDDIKMREIMVKLWTNFAKHGDPTPDGTLGFKWSPVSLLSQRQQLVLKPEPYMEINDRCKDFEFWQSLPRNASFIISEHKCNSNVMCLLQ</sequence>
<dbReference type="PROSITE" id="PS00941">
    <property type="entry name" value="CARBOXYLESTERASE_B_2"/>
    <property type="match status" value="1"/>
</dbReference>
<name>A0AAV2PNT5_MEGNR</name>
<evidence type="ECO:0000313" key="5">
    <source>
        <dbReference type="Proteomes" id="UP001497623"/>
    </source>
</evidence>
<gene>
    <name evidence="4" type="ORF">MNOR_LOCUS2159</name>
</gene>
<feature type="signal peptide" evidence="2">
    <location>
        <begin position="1"/>
        <end position="26"/>
    </location>
</feature>
<keyword evidence="2" id="KW-0732">Signal</keyword>
<evidence type="ECO:0000256" key="2">
    <source>
        <dbReference type="SAM" id="SignalP"/>
    </source>
</evidence>
<dbReference type="AlphaFoldDB" id="A0AAV2PNT5"/>
<keyword evidence="1" id="KW-0325">Glycoprotein</keyword>
<evidence type="ECO:0000259" key="3">
    <source>
        <dbReference type="Pfam" id="PF00135"/>
    </source>
</evidence>
<accession>A0AAV2PNT5</accession>
<proteinExistence type="predicted"/>
<feature type="chain" id="PRO_5043875602" description="Carboxylesterase type B domain-containing protein" evidence="2">
    <location>
        <begin position="27"/>
        <end position="576"/>
    </location>
</feature>
<evidence type="ECO:0000256" key="1">
    <source>
        <dbReference type="ARBA" id="ARBA00023180"/>
    </source>
</evidence>
<protein>
    <recommendedName>
        <fullName evidence="3">Carboxylesterase type B domain-containing protein</fullName>
    </recommendedName>
</protein>
<dbReference type="SUPFAM" id="SSF53474">
    <property type="entry name" value="alpha/beta-Hydrolases"/>
    <property type="match status" value="1"/>
</dbReference>
<dbReference type="Proteomes" id="UP001497623">
    <property type="component" value="Unassembled WGS sequence"/>
</dbReference>
<feature type="non-terminal residue" evidence="4">
    <location>
        <position position="1"/>
    </location>
</feature>
<organism evidence="4 5">
    <name type="scientific">Meganyctiphanes norvegica</name>
    <name type="common">Northern krill</name>
    <name type="synonym">Thysanopoda norvegica</name>
    <dbReference type="NCBI Taxonomy" id="48144"/>
    <lineage>
        <taxon>Eukaryota</taxon>
        <taxon>Metazoa</taxon>
        <taxon>Ecdysozoa</taxon>
        <taxon>Arthropoda</taxon>
        <taxon>Crustacea</taxon>
        <taxon>Multicrustacea</taxon>
        <taxon>Malacostraca</taxon>
        <taxon>Eumalacostraca</taxon>
        <taxon>Eucarida</taxon>
        <taxon>Euphausiacea</taxon>
        <taxon>Euphausiidae</taxon>
        <taxon>Meganyctiphanes</taxon>
    </lineage>
</organism>
<feature type="domain" description="Carboxylesterase type B" evidence="3">
    <location>
        <begin position="36"/>
        <end position="551"/>
    </location>
</feature>
<dbReference type="InterPro" id="IPR019819">
    <property type="entry name" value="Carboxylesterase_B_CS"/>
</dbReference>
<dbReference type="EMBL" id="CAXKWB010000633">
    <property type="protein sequence ID" value="CAL4061455.1"/>
    <property type="molecule type" value="Genomic_DNA"/>
</dbReference>
<dbReference type="Gene3D" id="3.40.50.1820">
    <property type="entry name" value="alpha/beta hydrolase"/>
    <property type="match status" value="1"/>
</dbReference>